<evidence type="ECO:0000313" key="7">
    <source>
        <dbReference type="EMBL" id="MBL4935345.1"/>
    </source>
</evidence>
<dbReference type="RefSeq" id="WP_202747939.1">
    <property type="nucleotide sequence ID" value="NZ_JAESWC010000002.1"/>
</dbReference>
<dbReference type="PANTHER" id="PTHR43370">
    <property type="entry name" value="SUGAR ABC TRANSPORTER INTEGRAL MEMBRANE PROTEIN-RELATED"/>
    <property type="match status" value="1"/>
</dbReference>
<feature type="transmembrane region" description="Helical" evidence="6">
    <location>
        <begin position="247"/>
        <end position="263"/>
    </location>
</feature>
<keyword evidence="8" id="KW-1185">Reference proteome</keyword>
<feature type="transmembrane region" description="Helical" evidence="6">
    <location>
        <begin position="92"/>
        <end position="115"/>
    </location>
</feature>
<feature type="transmembrane region" description="Helical" evidence="6">
    <location>
        <begin position="196"/>
        <end position="218"/>
    </location>
</feature>
<evidence type="ECO:0000256" key="1">
    <source>
        <dbReference type="ARBA" id="ARBA00004651"/>
    </source>
</evidence>
<dbReference type="Pfam" id="PF02653">
    <property type="entry name" value="BPD_transp_2"/>
    <property type="match status" value="1"/>
</dbReference>
<feature type="transmembrane region" description="Helical" evidence="6">
    <location>
        <begin position="127"/>
        <end position="143"/>
    </location>
</feature>
<feature type="transmembrane region" description="Helical" evidence="6">
    <location>
        <begin position="37"/>
        <end position="59"/>
    </location>
</feature>
<comment type="caution">
    <text evidence="7">The sequence shown here is derived from an EMBL/GenBank/DDBJ whole genome shotgun (WGS) entry which is preliminary data.</text>
</comment>
<evidence type="ECO:0000256" key="4">
    <source>
        <dbReference type="ARBA" id="ARBA00022989"/>
    </source>
</evidence>
<dbReference type="EMBL" id="JAESWC010000002">
    <property type="protein sequence ID" value="MBL4935345.1"/>
    <property type="molecule type" value="Genomic_DNA"/>
</dbReference>
<dbReference type="CDD" id="cd06580">
    <property type="entry name" value="TM_PBP1_transp_TpRbsC_like"/>
    <property type="match status" value="1"/>
</dbReference>
<sequence>MNSTTLAIVGLIAATLRLATPLVFTSLGGVFSEKSGVVNIALDGIMTAGAFFAVLGSYLTKSPLIGILFGILGGVLFAGIHAYLSIHLMADQVISGTGINVFAPALVSFLVFTFFGTPSQTSNVASLPYPSAFFAKIPVIGVVLKELNWFVWLAFILVFVSHYVLFKTPIGLRIRAVGEHPKAADTLGISVYGIRYMSVIISGILGGLGGATLSIGIMDLYRENMVSGRGFIALAAMIFGNWKPKNAMLACLLFGFAQALEIYAKTFGWRIPGEFFAAFPYLLTMLVLAGFVGKTQGPLYDGVPYKKGER</sequence>
<evidence type="ECO:0000256" key="6">
    <source>
        <dbReference type="SAM" id="Phobius"/>
    </source>
</evidence>
<proteinExistence type="predicted"/>
<evidence type="ECO:0000313" key="8">
    <source>
        <dbReference type="Proteomes" id="UP000632377"/>
    </source>
</evidence>
<keyword evidence="2" id="KW-1003">Cell membrane</keyword>
<evidence type="ECO:0000256" key="2">
    <source>
        <dbReference type="ARBA" id="ARBA00022475"/>
    </source>
</evidence>
<reference evidence="7 8" key="1">
    <citation type="submission" date="2021-01" db="EMBL/GenBank/DDBJ databases">
        <title>Genome public.</title>
        <authorList>
            <person name="Liu C."/>
            <person name="Sun Q."/>
        </authorList>
    </citation>
    <scope>NUCLEOTIDE SEQUENCE [LARGE SCALE GENOMIC DNA]</scope>
    <source>
        <strain evidence="7 8">YIM B02515</strain>
    </source>
</reference>
<name>A0ABS1T7N6_9CLOT</name>
<keyword evidence="3 6" id="KW-0812">Transmembrane</keyword>
<organism evidence="7 8">
    <name type="scientific">Clostridium rhizosphaerae</name>
    <dbReference type="NCBI Taxonomy" id="2803861"/>
    <lineage>
        <taxon>Bacteria</taxon>
        <taxon>Bacillati</taxon>
        <taxon>Bacillota</taxon>
        <taxon>Clostridia</taxon>
        <taxon>Eubacteriales</taxon>
        <taxon>Clostridiaceae</taxon>
        <taxon>Clostridium</taxon>
    </lineage>
</organism>
<dbReference type="InterPro" id="IPR001851">
    <property type="entry name" value="ABC_transp_permease"/>
</dbReference>
<dbReference type="Proteomes" id="UP000632377">
    <property type="component" value="Unassembled WGS sequence"/>
</dbReference>
<feature type="transmembrane region" description="Helical" evidence="6">
    <location>
        <begin position="149"/>
        <end position="166"/>
    </location>
</feature>
<evidence type="ECO:0000256" key="5">
    <source>
        <dbReference type="ARBA" id="ARBA00023136"/>
    </source>
</evidence>
<comment type="subcellular location">
    <subcellularLocation>
        <location evidence="1">Cell membrane</location>
        <topology evidence="1">Multi-pass membrane protein</topology>
    </subcellularLocation>
</comment>
<evidence type="ECO:0000256" key="3">
    <source>
        <dbReference type="ARBA" id="ARBA00022692"/>
    </source>
</evidence>
<gene>
    <name evidence="7" type="ORF">JK636_06190</name>
</gene>
<keyword evidence="4 6" id="KW-1133">Transmembrane helix</keyword>
<feature type="transmembrane region" description="Helical" evidence="6">
    <location>
        <begin position="66"/>
        <end position="86"/>
    </location>
</feature>
<accession>A0ABS1T7N6</accession>
<dbReference type="PANTHER" id="PTHR43370:SF1">
    <property type="entry name" value="GUANOSINE ABC TRANSPORTER PERMEASE PROTEIN NUPQ"/>
    <property type="match status" value="1"/>
</dbReference>
<feature type="transmembrane region" description="Helical" evidence="6">
    <location>
        <begin position="275"/>
        <end position="293"/>
    </location>
</feature>
<keyword evidence="5 6" id="KW-0472">Membrane</keyword>
<protein>
    <submittedName>
        <fullName evidence="7">ABC transporter permease</fullName>
    </submittedName>
</protein>